<dbReference type="Proteomes" id="UP000230000">
    <property type="component" value="Unassembled WGS sequence"/>
</dbReference>
<dbReference type="PANTHER" id="PTHR10412:SF10">
    <property type="entry name" value="GLYCOSYL HYDROLASE FAMILY 63 C-TERMINAL DOMAIN-CONTAINING PROTEIN"/>
    <property type="match status" value="1"/>
</dbReference>
<feature type="domain" description="Mannosylglycerate hydrolase MGH1-like glycoside hydrolase" evidence="1">
    <location>
        <begin position="700"/>
        <end position="872"/>
    </location>
</feature>
<feature type="domain" description="Mannosylglycerate hydrolase MGH1-like glycoside hydrolase" evidence="1">
    <location>
        <begin position="436"/>
        <end position="658"/>
    </location>
</feature>
<dbReference type="PANTHER" id="PTHR10412">
    <property type="entry name" value="MANNOSYL-OLIGOSACCHARIDE GLUCOSIDASE"/>
    <property type="match status" value="1"/>
</dbReference>
<dbReference type="InterPro" id="IPR008928">
    <property type="entry name" value="6-hairpin_glycosidase_sf"/>
</dbReference>
<dbReference type="Pfam" id="PF22422">
    <property type="entry name" value="MGH1-like_GH"/>
    <property type="match status" value="2"/>
</dbReference>
<dbReference type="OrthoDB" id="9781878at2"/>
<dbReference type="SUPFAM" id="SSF48208">
    <property type="entry name" value="Six-hairpin glycosidases"/>
    <property type="match status" value="1"/>
</dbReference>
<accession>A0A2M9CSA4</accession>
<name>A0A2M9CSA4_9BACT</name>
<dbReference type="InterPro" id="IPR054491">
    <property type="entry name" value="MGH1-like_GH"/>
</dbReference>
<evidence type="ECO:0000313" key="3">
    <source>
        <dbReference type="Proteomes" id="UP000230000"/>
    </source>
</evidence>
<dbReference type="GO" id="GO:0004573">
    <property type="term" value="F:Glc3Man9GlcNAc2 oligosaccharide glucosidase activity"/>
    <property type="evidence" value="ECO:0007669"/>
    <property type="project" value="InterPro"/>
</dbReference>
<evidence type="ECO:0000259" key="1">
    <source>
        <dbReference type="Pfam" id="PF22422"/>
    </source>
</evidence>
<dbReference type="InterPro" id="IPR004888">
    <property type="entry name" value="Glycoside_hydrolase_63"/>
</dbReference>
<dbReference type="InterPro" id="IPR012341">
    <property type="entry name" value="6hp_glycosidase-like_sf"/>
</dbReference>
<gene>
    <name evidence="2" type="ORF">BXY57_0383</name>
</gene>
<organism evidence="2 3">
    <name type="scientific">Thermoflavifilum aggregans</name>
    <dbReference type="NCBI Taxonomy" id="454188"/>
    <lineage>
        <taxon>Bacteria</taxon>
        <taxon>Pseudomonadati</taxon>
        <taxon>Bacteroidota</taxon>
        <taxon>Chitinophagia</taxon>
        <taxon>Chitinophagales</taxon>
        <taxon>Chitinophagaceae</taxon>
        <taxon>Thermoflavifilum</taxon>
    </lineage>
</organism>
<proteinExistence type="predicted"/>
<sequence>MTNSEKEHTSTNPEAARLQSNAAREIPLPLWGPYLSERQWGTVREDYSPYGTAWDYFPHDHARSRTYRWGEDGIAGISDYNQLLCFAFAFWNEQDPIIKERLFGLNNAEGNHGEDVKELYYYLDNLPSHYYMQYLYKYPQRAYPYDDLVKTNQARNALQPEYEILDTGIFDNRQYFDILITYAKFQDTDIAIELSITNRYDQPATLYVLPTLWFRNQWSFDPEAPRPRIFLDDAAKQHRIVCQHPRLKSYGFYFPETEEIFFTENETNTQRLFQYPNPQPFVKDAFHEALIHGRYRQEISQRLEGTKCSPVYRLQMNAGECRKLYFRLCADDTPPQGDPPDTRALQALFTQRKAEADTFYRQWLPDNADPELAAILRQAFAGLLWNKQFYHYDVPLWLDGDPLQPPPPPQRKQGRNHNWRHLNNHDVLSMPDKWEYPWYAAWDLAFHCVAMALVDPVFAKHQLILITREWYMHPNGQIPAYEWNFSDVNPPVQAWAALQIYRIERSIHGEGDLDFLKRIFQKLMLNFTWWVNRKDAAGNNIFEGGFLGLDNISVFDRAQMHPEGGLLEQADGTSWMGMFALNMMEIALEIARYDRAFEDVATKFYEHFVYIAESLNSLELWNEADGFFYDVLSLPDGKKIPLRVRSIVGLTALFATSVLNLEQLKELRDFHKRVRWFRHYRQKSNLYLPEERTGDQGLMLLSLVQRDRLIRLLRYVLDENEFLSPGGIRSISQYHRDHPFCLTIDGQTHCVDYEPGESTTRLFGGNSNWRGPVWMPINYLLIDALINDYLFYGDTLQVEFPTGSGKLINLKQVAGELARRLIGLFRNQGEQGRKIFGPHAPFYSLPENQHLLLFHEYFHGDTGQGLGASHQTGWTALIALLIQRFGWDET</sequence>
<dbReference type="AlphaFoldDB" id="A0A2M9CSA4"/>
<keyword evidence="3" id="KW-1185">Reference proteome</keyword>
<comment type="caution">
    <text evidence="2">The sequence shown here is derived from an EMBL/GenBank/DDBJ whole genome shotgun (WGS) entry which is preliminary data.</text>
</comment>
<dbReference type="RefSeq" id="WP_100313505.1">
    <property type="nucleotide sequence ID" value="NZ_PGFG01000001.1"/>
</dbReference>
<dbReference type="EMBL" id="PGFG01000001">
    <property type="protein sequence ID" value="PJJ74820.1"/>
    <property type="molecule type" value="Genomic_DNA"/>
</dbReference>
<dbReference type="GO" id="GO:0009311">
    <property type="term" value="P:oligosaccharide metabolic process"/>
    <property type="evidence" value="ECO:0007669"/>
    <property type="project" value="InterPro"/>
</dbReference>
<dbReference type="Gene3D" id="1.50.10.10">
    <property type="match status" value="1"/>
</dbReference>
<reference evidence="2 3" key="1">
    <citation type="submission" date="2017-11" db="EMBL/GenBank/DDBJ databases">
        <title>Genomic Encyclopedia of Archaeal and Bacterial Type Strains, Phase II (KMG-II): From Individual Species to Whole Genera.</title>
        <authorList>
            <person name="Goeker M."/>
        </authorList>
    </citation>
    <scope>NUCLEOTIDE SEQUENCE [LARGE SCALE GENOMIC DNA]</scope>
    <source>
        <strain evidence="2 3">DSM 27268</strain>
    </source>
</reference>
<protein>
    <recommendedName>
        <fullName evidence="1">Mannosylglycerate hydrolase MGH1-like glycoside hydrolase domain-containing protein</fullName>
    </recommendedName>
</protein>
<evidence type="ECO:0000313" key="2">
    <source>
        <dbReference type="EMBL" id="PJJ74820.1"/>
    </source>
</evidence>